<dbReference type="EMBL" id="SUMG01000005">
    <property type="protein sequence ID" value="NBG88066.1"/>
    <property type="molecule type" value="Genomic_DNA"/>
</dbReference>
<keyword evidence="5" id="KW-0408">Iron</keyword>
<evidence type="ECO:0000259" key="6">
    <source>
        <dbReference type="Pfam" id="PF01880"/>
    </source>
</evidence>
<keyword evidence="2" id="KW-0813">Transport</keyword>
<evidence type="ECO:0000256" key="2">
    <source>
        <dbReference type="ARBA" id="ARBA00022448"/>
    </source>
</evidence>
<dbReference type="GO" id="GO:0005506">
    <property type="term" value="F:iron ion binding"/>
    <property type="evidence" value="ECO:0007669"/>
    <property type="project" value="InterPro"/>
</dbReference>
<dbReference type="InterPro" id="IPR002742">
    <property type="entry name" value="Desulfoferrodoxin_Fe-bd_dom"/>
</dbReference>
<dbReference type="InterPro" id="IPR051233">
    <property type="entry name" value="Desulfoferrodoxin_SOR"/>
</dbReference>
<dbReference type="Pfam" id="PF01880">
    <property type="entry name" value="Desulfoferrodox"/>
    <property type="match status" value="1"/>
</dbReference>
<name>A0AA43XKK3_9CLOT</name>
<comment type="similarity">
    <text evidence="1">Belongs to the desulfoferrodoxin family.</text>
</comment>
<dbReference type="PANTHER" id="PTHR36541:SF1">
    <property type="entry name" value="SUPEROXIDE REDUCTASE-RELATED"/>
    <property type="match status" value="1"/>
</dbReference>
<keyword evidence="8" id="KW-1185">Reference proteome</keyword>
<dbReference type="Proteomes" id="UP000449710">
    <property type="component" value="Unassembled WGS sequence"/>
</dbReference>
<dbReference type="PANTHER" id="PTHR36541">
    <property type="entry name" value="SUPEROXIDE REDUCTASE-RELATED"/>
    <property type="match status" value="1"/>
</dbReference>
<dbReference type="SUPFAM" id="SSF49367">
    <property type="entry name" value="Superoxide reductase-like"/>
    <property type="match status" value="1"/>
</dbReference>
<keyword evidence="4" id="KW-0249">Electron transport</keyword>
<reference evidence="7 8" key="1">
    <citation type="submission" date="2019-04" db="EMBL/GenBank/DDBJ databases">
        <title>Isachenkonia alkalipeptolytica gen. nov. sp. nov. a new anaerobic, alkiliphilic organothrophic bacterium capable to reduce synthesized ferrihydrite isolated from a soda lake.</title>
        <authorList>
            <person name="Toshchakov S.V."/>
            <person name="Zavarzina D.G."/>
            <person name="Zhilina T.N."/>
            <person name="Kostrikina N.A."/>
            <person name="Kublanov I.V."/>
        </authorList>
    </citation>
    <scope>NUCLEOTIDE SEQUENCE [LARGE SCALE GENOMIC DNA]</scope>
    <source>
        <strain evidence="7 8">Z-1701</strain>
    </source>
</reference>
<sequence length="124" mass="13882">MEGFGTFFQTGDWKGEKHVPVIHAPEKVTAGEVFELKMSIGDAVGHPNTFEHYISWFKLMYHPEGAKFPIELASFDFAAHGESDIFTEPTGLTSVKLQKSGTIYALSYCNIHGLWMNSQKIEVV</sequence>
<dbReference type="Gene3D" id="2.60.40.730">
    <property type="entry name" value="SOR catalytic domain"/>
    <property type="match status" value="1"/>
</dbReference>
<dbReference type="InterPro" id="IPR036073">
    <property type="entry name" value="Desulfoferrodoxin_Fe-bd_dom_sf"/>
</dbReference>
<comment type="caution">
    <text evidence="7">The sequence shown here is derived from an EMBL/GenBank/DDBJ whole genome shotgun (WGS) entry which is preliminary data.</text>
</comment>
<accession>A0AA43XKK3</accession>
<evidence type="ECO:0000256" key="4">
    <source>
        <dbReference type="ARBA" id="ARBA00022982"/>
    </source>
</evidence>
<evidence type="ECO:0000313" key="8">
    <source>
        <dbReference type="Proteomes" id="UP000449710"/>
    </source>
</evidence>
<dbReference type="CDD" id="cd03172">
    <property type="entry name" value="SORL_classII"/>
    <property type="match status" value="1"/>
</dbReference>
<organism evidence="7 8">
    <name type="scientific">Isachenkonia alkalipeptolytica</name>
    <dbReference type="NCBI Taxonomy" id="2565777"/>
    <lineage>
        <taxon>Bacteria</taxon>
        <taxon>Bacillati</taxon>
        <taxon>Bacillota</taxon>
        <taxon>Clostridia</taxon>
        <taxon>Eubacteriales</taxon>
        <taxon>Clostridiaceae</taxon>
        <taxon>Isachenkonia</taxon>
    </lineage>
</organism>
<evidence type="ECO:0000313" key="7">
    <source>
        <dbReference type="EMBL" id="NBG88066.1"/>
    </source>
</evidence>
<dbReference type="AlphaFoldDB" id="A0AA43XKK3"/>
<dbReference type="RefSeq" id="WP_160720187.1">
    <property type="nucleotide sequence ID" value="NZ_SUMG01000005.1"/>
</dbReference>
<keyword evidence="3" id="KW-0479">Metal-binding</keyword>
<evidence type="ECO:0000256" key="3">
    <source>
        <dbReference type="ARBA" id="ARBA00022723"/>
    </source>
</evidence>
<evidence type="ECO:0000256" key="5">
    <source>
        <dbReference type="ARBA" id="ARBA00023004"/>
    </source>
</evidence>
<feature type="domain" description="Desulfoferrodoxin ferrous iron-binding" evidence="6">
    <location>
        <begin position="11"/>
        <end position="117"/>
    </location>
</feature>
<dbReference type="NCBIfam" id="TIGR00332">
    <property type="entry name" value="neela_ferrous"/>
    <property type="match status" value="1"/>
</dbReference>
<evidence type="ECO:0000256" key="1">
    <source>
        <dbReference type="ARBA" id="ARBA00005941"/>
    </source>
</evidence>
<proteinExistence type="inferred from homology"/>
<gene>
    <name evidence="7" type="ORF">ISALK_06080</name>
</gene>
<dbReference type="GO" id="GO:0016491">
    <property type="term" value="F:oxidoreductase activity"/>
    <property type="evidence" value="ECO:0007669"/>
    <property type="project" value="InterPro"/>
</dbReference>
<protein>
    <submittedName>
        <fullName evidence="7">Superoxide reductase</fullName>
    </submittedName>
</protein>